<dbReference type="Gene3D" id="3.10.110.10">
    <property type="entry name" value="Ubiquitin Conjugating Enzyme"/>
    <property type="match status" value="1"/>
</dbReference>
<accession>A0AAP0L834</accession>
<gene>
    <name evidence="1" type="ORF">Scep_001287</name>
</gene>
<comment type="caution">
    <text evidence="1">The sequence shown here is derived from an EMBL/GenBank/DDBJ whole genome shotgun (WGS) entry which is preliminary data.</text>
</comment>
<protein>
    <submittedName>
        <fullName evidence="1">Uncharacterized protein</fullName>
    </submittedName>
</protein>
<organism evidence="1 2">
    <name type="scientific">Stephania cephalantha</name>
    <dbReference type="NCBI Taxonomy" id="152367"/>
    <lineage>
        <taxon>Eukaryota</taxon>
        <taxon>Viridiplantae</taxon>
        <taxon>Streptophyta</taxon>
        <taxon>Embryophyta</taxon>
        <taxon>Tracheophyta</taxon>
        <taxon>Spermatophyta</taxon>
        <taxon>Magnoliopsida</taxon>
        <taxon>Ranunculales</taxon>
        <taxon>Menispermaceae</taxon>
        <taxon>Menispermoideae</taxon>
        <taxon>Cissampelideae</taxon>
        <taxon>Stephania</taxon>
    </lineage>
</organism>
<name>A0AAP0L834_9MAGN</name>
<dbReference type="AlphaFoldDB" id="A0AAP0L834"/>
<dbReference type="InterPro" id="IPR016135">
    <property type="entry name" value="UBQ-conjugating_enzyme/RWD"/>
</dbReference>
<proteinExistence type="predicted"/>
<dbReference type="EMBL" id="JBBNAG010000001">
    <property type="protein sequence ID" value="KAK9166096.1"/>
    <property type="molecule type" value="Genomic_DNA"/>
</dbReference>
<evidence type="ECO:0000313" key="1">
    <source>
        <dbReference type="EMBL" id="KAK9166096.1"/>
    </source>
</evidence>
<reference evidence="1 2" key="1">
    <citation type="submission" date="2024-01" db="EMBL/GenBank/DDBJ databases">
        <title>Genome assemblies of Stephania.</title>
        <authorList>
            <person name="Yang L."/>
        </authorList>
    </citation>
    <scope>NUCLEOTIDE SEQUENCE [LARGE SCALE GENOMIC DNA]</scope>
    <source>
        <strain evidence="1">JXDWG</strain>
        <tissue evidence="1">Leaf</tissue>
    </source>
</reference>
<sequence>MLQRKARDDSGSDIPDVDAAKVKMMRFENKLLVLGVRKVLNGPTGAVLSVVAVTTTNSQSNSCWKKDSHRLCWLVSVSYSVGFNGLSKLGPMYDKPIVQRSVADYSLSLAVSFRLFGSADFNGNLGHTKLGFEFGWDFAAMSSEHIAQNKFERRTPSSSFYSSVYSEVEEVGWENLVKLDESLAFVSFRIK</sequence>
<evidence type="ECO:0000313" key="2">
    <source>
        <dbReference type="Proteomes" id="UP001419268"/>
    </source>
</evidence>
<dbReference type="Proteomes" id="UP001419268">
    <property type="component" value="Unassembled WGS sequence"/>
</dbReference>
<keyword evidence="2" id="KW-1185">Reference proteome</keyword>